<feature type="region of interest" description="Disordered" evidence="7">
    <location>
        <begin position="385"/>
        <end position="426"/>
    </location>
</feature>
<reference evidence="9" key="1">
    <citation type="submission" date="2021-02" db="EMBL/GenBank/DDBJ databases">
        <title>First Annotated Genome of the Yellow-green Alga Tribonema minus.</title>
        <authorList>
            <person name="Mahan K.M."/>
        </authorList>
    </citation>
    <scope>NUCLEOTIDE SEQUENCE</scope>
    <source>
        <strain evidence="9">UTEX B ZZ1240</strain>
    </source>
</reference>
<keyword evidence="10" id="KW-1185">Reference proteome</keyword>
<dbReference type="PANTHER" id="PTHR31326">
    <property type="entry name" value="PROTEIN CLT2, CHLOROPLASTIC"/>
    <property type="match status" value="1"/>
</dbReference>
<dbReference type="Pfam" id="PF08627">
    <property type="entry name" value="CRT-like"/>
    <property type="match status" value="1"/>
</dbReference>
<dbReference type="Proteomes" id="UP000664859">
    <property type="component" value="Unassembled WGS sequence"/>
</dbReference>
<dbReference type="GO" id="GO:0016020">
    <property type="term" value="C:membrane"/>
    <property type="evidence" value="ECO:0007669"/>
    <property type="project" value="UniProtKB-SubCell"/>
</dbReference>
<keyword evidence="3" id="KW-0813">Transport</keyword>
<dbReference type="InterPro" id="IPR013936">
    <property type="entry name" value="CRT-like"/>
</dbReference>
<evidence type="ECO:0000256" key="4">
    <source>
        <dbReference type="ARBA" id="ARBA00022692"/>
    </source>
</evidence>
<dbReference type="OrthoDB" id="416555at2759"/>
<feature type="transmembrane region" description="Helical" evidence="8">
    <location>
        <begin position="151"/>
        <end position="170"/>
    </location>
</feature>
<comment type="similarity">
    <text evidence="2">Belongs to the CRT-like transporter family.</text>
</comment>
<feature type="transmembrane region" description="Helical" evidence="8">
    <location>
        <begin position="31"/>
        <end position="49"/>
    </location>
</feature>
<proteinExistence type="inferred from homology"/>
<evidence type="ECO:0000313" key="9">
    <source>
        <dbReference type="EMBL" id="KAG5179711.1"/>
    </source>
</evidence>
<evidence type="ECO:0000256" key="3">
    <source>
        <dbReference type="ARBA" id="ARBA00022448"/>
    </source>
</evidence>
<organism evidence="9 10">
    <name type="scientific">Tribonema minus</name>
    <dbReference type="NCBI Taxonomy" id="303371"/>
    <lineage>
        <taxon>Eukaryota</taxon>
        <taxon>Sar</taxon>
        <taxon>Stramenopiles</taxon>
        <taxon>Ochrophyta</taxon>
        <taxon>PX clade</taxon>
        <taxon>Xanthophyceae</taxon>
        <taxon>Tribonematales</taxon>
        <taxon>Tribonemataceae</taxon>
        <taxon>Tribonema</taxon>
    </lineage>
</organism>
<sequence>MLSFVAMVFVSLGNKIMQKLETVPMRNYPNFLNLFTTFVYIPFSFAYIVPMVRCGSAITPDQLRVPKRVFAVMGALDGVSGIMQIFAATYLSGPLVILLTQSAIPISMAISKRLLRARYSLTQYMGAFTVALGILVVLGPSMADGGAGGSFGWSTVMILSCVPMALSSVYKEIALGESELDPIYLNGWVAIFQFAVSLPLALPAAMAGDPRVDPLHLPENIWDGLKCYVGVDSVEEGPYEDHCWPGGPLYVTLYLIFNITYNILIILILKYGSANILFMAMTITVPLGNAAFALPFIPGHTPLQSTDIIGLFAIMGGLVLYRFGASLCPRLARAAAPATKGDSNDAAKERRRPLLDIDERAAAADNFNSGSGNFNSGGKKRVAFRDSLSEAESGGDEENPFSGRPPLAGGKKGGKKAGESPFEYEM</sequence>
<feature type="transmembrane region" description="Helical" evidence="8">
    <location>
        <begin position="276"/>
        <end position="297"/>
    </location>
</feature>
<keyword evidence="6 8" id="KW-0472">Membrane</keyword>
<feature type="transmembrane region" description="Helical" evidence="8">
    <location>
        <begin position="122"/>
        <end position="139"/>
    </location>
</feature>
<gene>
    <name evidence="9" type="ORF">JKP88DRAFT_183161</name>
</gene>
<dbReference type="AlphaFoldDB" id="A0A836CD62"/>
<accession>A0A836CD62</accession>
<feature type="transmembrane region" description="Helical" evidence="8">
    <location>
        <begin position="182"/>
        <end position="202"/>
    </location>
</feature>
<name>A0A836CD62_9STRA</name>
<comment type="subcellular location">
    <subcellularLocation>
        <location evidence="1">Membrane</location>
        <topology evidence="1">Multi-pass membrane protein</topology>
    </subcellularLocation>
</comment>
<comment type="caution">
    <text evidence="9">The sequence shown here is derived from an EMBL/GenBank/DDBJ whole genome shotgun (WGS) entry which is preliminary data.</text>
</comment>
<evidence type="ECO:0000256" key="2">
    <source>
        <dbReference type="ARBA" id="ARBA00006690"/>
    </source>
</evidence>
<evidence type="ECO:0000313" key="10">
    <source>
        <dbReference type="Proteomes" id="UP000664859"/>
    </source>
</evidence>
<evidence type="ECO:0000256" key="1">
    <source>
        <dbReference type="ARBA" id="ARBA00004141"/>
    </source>
</evidence>
<evidence type="ECO:0000256" key="6">
    <source>
        <dbReference type="ARBA" id="ARBA00023136"/>
    </source>
</evidence>
<keyword evidence="4 8" id="KW-0812">Transmembrane</keyword>
<dbReference type="EMBL" id="JAFCMP010000445">
    <property type="protein sequence ID" value="KAG5179711.1"/>
    <property type="molecule type" value="Genomic_DNA"/>
</dbReference>
<evidence type="ECO:0000256" key="7">
    <source>
        <dbReference type="SAM" id="MobiDB-lite"/>
    </source>
</evidence>
<feature type="transmembrane region" description="Helical" evidence="8">
    <location>
        <begin position="303"/>
        <end position="323"/>
    </location>
</feature>
<protein>
    <submittedName>
        <fullName evidence="9">Uncharacterized protein</fullName>
    </submittedName>
</protein>
<evidence type="ECO:0000256" key="8">
    <source>
        <dbReference type="SAM" id="Phobius"/>
    </source>
</evidence>
<dbReference type="PANTHER" id="PTHR31326:SF1">
    <property type="entry name" value="PROTEIN CLT2, CHLOROPLASTIC"/>
    <property type="match status" value="1"/>
</dbReference>
<feature type="transmembrane region" description="Helical" evidence="8">
    <location>
        <begin position="249"/>
        <end position="269"/>
    </location>
</feature>
<keyword evidence="5 8" id="KW-1133">Transmembrane helix</keyword>
<evidence type="ECO:0000256" key="5">
    <source>
        <dbReference type="ARBA" id="ARBA00022989"/>
    </source>
</evidence>